<dbReference type="EMBL" id="CP048620">
    <property type="protein sequence ID" value="QPJ66655.1"/>
    <property type="molecule type" value="Genomic_DNA"/>
</dbReference>
<proteinExistence type="predicted"/>
<dbReference type="InterPro" id="IPR003837">
    <property type="entry name" value="GatC"/>
</dbReference>
<protein>
    <recommendedName>
        <fullName evidence="1">Glutamyl-tRNA(Gln) amidotransferase subunit C</fullName>
    </recommendedName>
</protein>
<dbReference type="SUPFAM" id="SSF141000">
    <property type="entry name" value="Glu-tRNAGln amidotransferase C subunit"/>
    <property type="match status" value="1"/>
</dbReference>
<reference evidence="3" key="1">
    <citation type="submission" date="2020-02" db="EMBL/GenBank/DDBJ databases">
        <title>Genomic and physiological characterization of two novel Nitrospinaceae genera.</title>
        <authorList>
            <person name="Mueller A.J."/>
            <person name="Jung M.-Y."/>
            <person name="Strachan C.R."/>
            <person name="Herbold C.W."/>
            <person name="Kirkegaard R.H."/>
            <person name="Daims H."/>
        </authorList>
    </citation>
    <scope>NUCLEOTIDE SEQUENCE [LARGE SCALE GENOMIC DNA]</scope>
</reference>
<organism evidence="2 3">
    <name type="scientific">Candidatus Nitrohelix vancouverensis</name>
    <dbReference type="NCBI Taxonomy" id="2705534"/>
    <lineage>
        <taxon>Bacteria</taxon>
        <taxon>Pseudomonadati</taxon>
        <taxon>Nitrospinota/Tectimicrobiota group</taxon>
        <taxon>Nitrospinota</taxon>
        <taxon>Nitrospinia</taxon>
        <taxon>Nitrospinales</taxon>
        <taxon>Nitrospinaceae</taxon>
        <taxon>Candidatus Nitrohelix</taxon>
    </lineage>
</organism>
<dbReference type="AlphaFoldDB" id="A0A7T0C541"/>
<name>A0A7T0C541_9BACT</name>
<evidence type="ECO:0000313" key="3">
    <source>
        <dbReference type="Proteomes" id="UP000594464"/>
    </source>
</evidence>
<dbReference type="Pfam" id="PF02686">
    <property type="entry name" value="GatC"/>
    <property type="match status" value="1"/>
</dbReference>
<dbReference type="KEGG" id="nva:G3M78_15090"/>
<dbReference type="Proteomes" id="UP000594464">
    <property type="component" value="Chromosome"/>
</dbReference>
<dbReference type="GO" id="GO:0016740">
    <property type="term" value="F:transferase activity"/>
    <property type="evidence" value="ECO:0007669"/>
    <property type="project" value="UniProtKB-KW"/>
</dbReference>
<dbReference type="Gene3D" id="1.10.20.60">
    <property type="entry name" value="Glu-tRNAGln amidotransferase C subunit, N-terminal domain"/>
    <property type="match status" value="1"/>
</dbReference>
<dbReference type="GO" id="GO:0006450">
    <property type="term" value="P:regulation of translational fidelity"/>
    <property type="evidence" value="ECO:0007669"/>
    <property type="project" value="InterPro"/>
</dbReference>
<gene>
    <name evidence="2" type="primary">gatC</name>
    <name evidence="2" type="ORF">G3M78_15090</name>
</gene>
<evidence type="ECO:0000256" key="1">
    <source>
        <dbReference type="ARBA" id="ARBA00014426"/>
    </source>
</evidence>
<dbReference type="InterPro" id="IPR036113">
    <property type="entry name" value="Asp/Glu-ADT_sf_sub_c"/>
</dbReference>
<keyword evidence="2" id="KW-0808">Transferase</keyword>
<sequence length="93" mass="10515">MTDKFDIDAAVSLSRLKLEADEKQRLEKDLEAIVSYIDQLNTLNTDQVEPTSHVLPIQNVFREDIPDNKFGDSPCLPLAPAHDKGHYEVPQII</sequence>
<evidence type="ECO:0000313" key="2">
    <source>
        <dbReference type="EMBL" id="QPJ66655.1"/>
    </source>
</evidence>
<dbReference type="NCBIfam" id="TIGR00135">
    <property type="entry name" value="gatC"/>
    <property type="match status" value="1"/>
</dbReference>
<accession>A0A7T0C541</accession>